<dbReference type="Gene3D" id="1.10.260.40">
    <property type="entry name" value="lambda repressor-like DNA-binding domains"/>
    <property type="match status" value="1"/>
</dbReference>
<evidence type="ECO:0000256" key="2">
    <source>
        <dbReference type="ARBA" id="ARBA00023125"/>
    </source>
</evidence>
<dbReference type="CDD" id="cd06267">
    <property type="entry name" value="PBP1_LacI_sugar_binding-like"/>
    <property type="match status" value="1"/>
</dbReference>
<evidence type="ECO:0000259" key="4">
    <source>
        <dbReference type="PROSITE" id="PS50932"/>
    </source>
</evidence>
<feature type="domain" description="HTH lacI-type" evidence="4">
    <location>
        <begin position="1"/>
        <end position="44"/>
    </location>
</feature>
<sequence>MKLSEIAAVAGVSEATVSRVLNRKYGVAQKTRDQVEAALRSVGYERTNKGEIVLILVPSLGGLIFAELCDEIEKQLSPHGLRALVCPVFPGTVYEQDYVELMIDKGIAGAIFVSSSNTLRNSDSGAHQLLESRGVPFLTVNGGFADADAPVVSTDDWQAAELSVAHLHDLGHRRIGLAAGPVGNIPADRRAEGFLTAMESRGIDDAEELIARGRYTIEGGRTAADELLELGATAIIAASDDMALGAYRAIARRGLNVPQDVSVIGYDDSYLLDFTDPPLTSVRQPVESIGEVCTRAMVTMIQHRPLRTEEVLLEPELRLRKSTGPVPVSSS</sequence>
<dbReference type="Gene3D" id="3.40.50.2300">
    <property type="match status" value="2"/>
</dbReference>
<dbReference type="InterPro" id="IPR028082">
    <property type="entry name" value="Peripla_BP_I"/>
</dbReference>
<proteinExistence type="predicted"/>
<dbReference type="PROSITE" id="PS50932">
    <property type="entry name" value="HTH_LACI_2"/>
    <property type="match status" value="1"/>
</dbReference>
<dbReference type="PANTHER" id="PTHR30146">
    <property type="entry name" value="LACI-RELATED TRANSCRIPTIONAL REPRESSOR"/>
    <property type="match status" value="1"/>
</dbReference>
<evidence type="ECO:0000313" key="5">
    <source>
        <dbReference type="EMBL" id="REJ05993.1"/>
    </source>
</evidence>
<protein>
    <submittedName>
        <fullName evidence="5">LacI family transcriptional regulator</fullName>
    </submittedName>
</protein>
<keyword evidence="3" id="KW-0804">Transcription</keyword>
<dbReference type="InterPro" id="IPR046335">
    <property type="entry name" value="LacI/GalR-like_sensor"/>
</dbReference>
<evidence type="ECO:0000313" key="6">
    <source>
        <dbReference type="Proteomes" id="UP000262172"/>
    </source>
</evidence>
<evidence type="ECO:0000256" key="3">
    <source>
        <dbReference type="ARBA" id="ARBA00023163"/>
    </source>
</evidence>
<accession>A0A371NUD0</accession>
<dbReference type="PANTHER" id="PTHR30146:SF153">
    <property type="entry name" value="LACTOSE OPERON REPRESSOR"/>
    <property type="match status" value="1"/>
</dbReference>
<keyword evidence="2" id="KW-0238">DNA-binding</keyword>
<keyword evidence="1" id="KW-0805">Transcription regulation</keyword>
<dbReference type="OrthoDB" id="3324394at2"/>
<dbReference type="Pfam" id="PF00356">
    <property type="entry name" value="LacI"/>
    <property type="match status" value="1"/>
</dbReference>
<keyword evidence="6" id="KW-1185">Reference proteome</keyword>
<dbReference type="GO" id="GO:0000976">
    <property type="term" value="F:transcription cis-regulatory region binding"/>
    <property type="evidence" value="ECO:0007669"/>
    <property type="project" value="TreeGrafter"/>
</dbReference>
<dbReference type="AlphaFoldDB" id="A0A371NUD0"/>
<comment type="caution">
    <text evidence="5">The sequence shown here is derived from an EMBL/GenBank/DDBJ whole genome shotgun (WGS) entry which is preliminary data.</text>
</comment>
<evidence type="ECO:0000256" key="1">
    <source>
        <dbReference type="ARBA" id="ARBA00023015"/>
    </source>
</evidence>
<dbReference type="GO" id="GO:0003700">
    <property type="term" value="F:DNA-binding transcription factor activity"/>
    <property type="evidence" value="ECO:0007669"/>
    <property type="project" value="TreeGrafter"/>
</dbReference>
<dbReference type="InterPro" id="IPR000843">
    <property type="entry name" value="HTH_LacI"/>
</dbReference>
<dbReference type="Pfam" id="PF13377">
    <property type="entry name" value="Peripla_BP_3"/>
    <property type="match status" value="1"/>
</dbReference>
<dbReference type="InterPro" id="IPR010982">
    <property type="entry name" value="Lambda_DNA-bd_dom_sf"/>
</dbReference>
<gene>
    <name evidence="5" type="ORF">DY023_07815</name>
</gene>
<reference evidence="5 6" key="1">
    <citation type="submission" date="2018-08" db="EMBL/GenBank/DDBJ databases">
        <title>Isolation, diversity and antifungal activity of Actinobacteria from cow dung.</title>
        <authorList>
            <person name="Ling L."/>
        </authorList>
    </citation>
    <scope>NUCLEOTIDE SEQUENCE [LARGE SCALE GENOMIC DNA]</scope>
    <source>
        <strain evidence="5 6">NEAU-LLE</strain>
    </source>
</reference>
<dbReference type="CDD" id="cd01392">
    <property type="entry name" value="HTH_LacI"/>
    <property type="match status" value="1"/>
</dbReference>
<organism evidence="5 6">
    <name type="scientific">Microbacterium bovistercoris</name>
    <dbReference type="NCBI Taxonomy" id="2293570"/>
    <lineage>
        <taxon>Bacteria</taxon>
        <taxon>Bacillati</taxon>
        <taxon>Actinomycetota</taxon>
        <taxon>Actinomycetes</taxon>
        <taxon>Micrococcales</taxon>
        <taxon>Microbacteriaceae</taxon>
        <taxon>Microbacterium</taxon>
    </lineage>
</organism>
<name>A0A371NUD0_9MICO</name>
<dbReference type="SUPFAM" id="SSF53822">
    <property type="entry name" value="Periplasmic binding protein-like I"/>
    <property type="match status" value="1"/>
</dbReference>
<dbReference type="EMBL" id="QUAB01000039">
    <property type="protein sequence ID" value="REJ05993.1"/>
    <property type="molecule type" value="Genomic_DNA"/>
</dbReference>
<dbReference type="SMART" id="SM00354">
    <property type="entry name" value="HTH_LACI"/>
    <property type="match status" value="1"/>
</dbReference>
<dbReference type="PROSITE" id="PS00356">
    <property type="entry name" value="HTH_LACI_1"/>
    <property type="match status" value="1"/>
</dbReference>
<dbReference type="SUPFAM" id="SSF47413">
    <property type="entry name" value="lambda repressor-like DNA-binding domains"/>
    <property type="match status" value="1"/>
</dbReference>
<dbReference type="Proteomes" id="UP000262172">
    <property type="component" value="Unassembled WGS sequence"/>
</dbReference>